<reference evidence="1" key="1">
    <citation type="submission" date="2016-10" db="EMBL/GenBank/DDBJ databases">
        <title>Draft genome sequences of four alkaliphilic bacteria belonging to the Anaerobacillus genus.</title>
        <authorList>
            <person name="Bassil N.M."/>
            <person name="Lloyd J.R."/>
        </authorList>
    </citation>
    <scope>NUCLEOTIDE SEQUENCE [LARGE SCALE GENOMIC DNA]</scope>
    <source>
        <strain evidence="1">NB2006</strain>
    </source>
</reference>
<organism evidence="1">
    <name type="scientific">Anaerobacillus isosaccharinicus</name>
    <dbReference type="NCBI Taxonomy" id="1532552"/>
    <lineage>
        <taxon>Bacteria</taxon>
        <taxon>Bacillati</taxon>
        <taxon>Bacillota</taxon>
        <taxon>Bacilli</taxon>
        <taxon>Bacillales</taxon>
        <taxon>Bacillaceae</taxon>
        <taxon>Anaerobacillus</taxon>
    </lineage>
</organism>
<accession>A0A1S2LHH2</accession>
<name>A0A1S2LHH2_9BACI</name>
<dbReference type="EMBL" id="LQXD01000131">
    <property type="protein sequence ID" value="OIJ11978.1"/>
    <property type="molecule type" value="Genomic_DNA"/>
</dbReference>
<dbReference type="AlphaFoldDB" id="A0A1S2LHH2"/>
<comment type="caution">
    <text evidence="1">The sequence shown here is derived from an EMBL/GenBank/DDBJ whole genome shotgun (WGS) entry which is preliminary data.</text>
</comment>
<gene>
    <name evidence="1" type="ORF">AWH56_14980</name>
</gene>
<proteinExistence type="predicted"/>
<evidence type="ECO:0000313" key="1">
    <source>
        <dbReference type="EMBL" id="OIJ11978.1"/>
    </source>
</evidence>
<sequence>MYIGWWRLAGPIRERDLITYLNEPLAARKSLNVVRKNNANHKKGPRTSIPYGHLGPFCLFVGSDPSSTKIIKTTF</sequence>
<protein>
    <submittedName>
        <fullName evidence="1">Uncharacterized protein</fullName>
    </submittedName>
</protein>